<proteinExistence type="predicted"/>
<dbReference type="EMBL" id="MCFC01000024">
    <property type="protein sequence ID" value="ORY29686.1"/>
    <property type="molecule type" value="Genomic_DNA"/>
</dbReference>
<evidence type="ECO:0000313" key="2">
    <source>
        <dbReference type="EMBL" id="ORY29686.1"/>
    </source>
</evidence>
<comment type="caution">
    <text evidence="2">The sequence shown here is derived from an EMBL/GenBank/DDBJ whole genome shotgun (WGS) entry which is preliminary data.</text>
</comment>
<keyword evidence="1" id="KW-0472">Membrane</keyword>
<name>A0A1Y2B4N7_9TREE</name>
<evidence type="ECO:0000313" key="3">
    <source>
        <dbReference type="Proteomes" id="UP000193986"/>
    </source>
</evidence>
<accession>A0A1Y2B4N7</accession>
<keyword evidence="1" id="KW-1133">Transmembrane helix</keyword>
<feature type="transmembrane region" description="Helical" evidence="1">
    <location>
        <begin position="48"/>
        <end position="69"/>
    </location>
</feature>
<dbReference type="Proteomes" id="UP000193986">
    <property type="component" value="Unassembled WGS sequence"/>
</dbReference>
<protein>
    <submittedName>
        <fullName evidence="2">Uncharacterized protein</fullName>
    </submittedName>
</protein>
<gene>
    <name evidence="2" type="ORF">BCR39DRAFT_168046</name>
</gene>
<dbReference type="InParanoid" id="A0A1Y2B4N7"/>
<keyword evidence="3" id="KW-1185">Reference proteome</keyword>
<sequence length="88" mass="9864">MWVLGCTMWRCTTFLHVARRLELAKPCKEEKGRANQEGTHQTSVGRSVMTGSDAVIFGAIVVMCCYFGISRKMTRNRMASVAVVLHNK</sequence>
<reference evidence="2 3" key="1">
    <citation type="submission" date="2016-07" db="EMBL/GenBank/DDBJ databases">
        <title>Pervasive Adenine N6-methylation of Active Genes in Fungi.</title>
        <authorList>
            <consortium name="DOE Joint Genome Institute"/>
            <person name="Mondo S.J."/>
            <person name="Dannebaum R.O."/>
            <person name="Kuo R.C."/>
            <person name="Labutti K."/>
            <person name="Haridas S."/>
            <person name="Kuo A."/>
            <person name="Salamov A."/>
            <person name="Ahrendt S.R."/>
            <person name="Lipzen A."/>
            <person name="Sullivan W."/>
            <person name="Andreopoulos W.B."/>
            <person name="Clum A."/>
            <person name="Lindquist E."/>
            <person name="Daum C."/>
            <person name="Ramamoorthy G.K."/>
            <person name="Gryganskyi A."/>
            <person name="Culley D."/>
            <person name="Magnuson J.K."/>
            <person name="James T.Y."/>
            <person name="O'Malley M.A."/>
            <person name="Stajich J.E."/>
            <person name="Spatafora J.W."/>
            <person name="Visel A."/>
            <person name="Grigoriev I.V."/>
        </authorList>
    </citation>
    <scope>NUCLEOTIDE SEQUENCE [LARGE SCALE GENOMIC DNA]</scope>
    <source>
        <strain evidence="2 3">68-887.2</strain>
    </source>
</reference>
<dbReference type="AlphaFoldDB" id="A0A1Y2B4N7"/>
<keyword evidence="1" id="KW-0812">Transmembrane</keyword>
<organism evidence="2 3">
    <name type="scientific">Naematelia encephala</name>
    <dbReference type="NCBI Taxonomy" id="71784"/>
    <lineage>
        <taxon>Eukaryota</taxon>
        <taxon>Fungi</taxon>
        <taxon>Dikarya</taxon>
        <taxon>Basidiomycota</taxon>
        <taxon>Agaricomycotina</taxon>
        <taxon>Tremellomycetes</taxon>
        <taxon>Tremellales</taxon>
        <taxon>Naemateliaceae</taxon>
        <taxon>Naematelia</taxon>
    </lineage>
</organism>
<evidence type="ECO:0000256" key="1">
    <source>
        <dbReference type="SAM" id="Phobius"/>
    </source>
</evidence>